<keyword evidence="2" id="KW-1185">Reference proteome</keyword>
<dbReference type="EMBL" id="OBMI01000003">
    <property type="protein sequence ID" value="SOB87806.1"/>
    <property type="molecule type" value="Genomic_DNA"/>
</dbReference>
<gene>
    <name evidence="1" type="ORF">SAMN06297144_2943</name>
</gene>
<organism evidence="1 2">
    <name type="scientific">Sphingomonas guangdongensis</name>
    <dbReference type="NCBI Taxonomy" id="1141890"/>
    <lineage>
        <taxon>Bacteria</taxon>
        <taxon>Pseudomonadati</taxon>
        <taxon>Pseudomonadota</taxon>
        <taxon>Alphaproteobacteria</taxon>
        <taxon>Sphingomonadales</taxon>
        <taxon>Sphingomonadaceae</taxon>
        <taxon>Sphingomonas</taxon>
    </lineage>
</organism>
<evidence type="ECO:0000313" key="2">
    <source>
        <dbReference type="Proteomes" id="UP000219494"/>
    </source>
</evidence>
<evidence type="ECO:0000313" key="1">
    <source>
        <dbReference type="EMBL" id="SOB87806.1"/>
    </source>
</evidence>
<protein>
    <submittedName>
        <fullName evidence="1">Uncharacterized protein</fullName>
    </submittedName>
</protein>
<accession>A0A285R120</accession>
<dbReference type="AlphaFoldDB" id="A0A285R120"/>
<proteinExistence type="predicted"/>
<dbReference type="RefSeq" id="WP_179641048.1">
    <property type="nucleotide sequence ID" value="NZ_OBMI01000003.1"/>
</dbReference>
<dbReference type="Proteomes" id="UP000219494">
    <property type="component" value="Unassembled WGS sequence"/>
</dbReference>
<name>A0A285R120_9SPHN</name>
<reference evidence="1 2" key="1">
    <citation type="submission" date="2017-07" db="EMBL/GenBank/DDBJ databases">
        <authorList>
            <person name="Sun Z.S."/>
            <person name="Albrecht U."/>
            <person name="Echele G."/>
            <person name="Lee C.C."/>
        </authorList>
    </citation>
    <scope>NUCLEOTIDE SEQUENCE [LARGE SCALE GENOMIC DNA]</scope>
    <source>
        <strain evidence="1 2">CGMCC 1.12672</strain>
    </source>
</reference>
<sequence>MKYRSRLLGSGTGTGAFGAFAQAARRTPAVVDANGRALSPCCAAGTCDGDAHQ</sequence>